<name>A0A645CFI7_9ZZZZ</name>
<gene>
    <name evidence="1" type="ORF">SDC9_122740</name>
</gene>
<dbReference type="AlphaFoldDB" id="A0A645CFI7"/>
<sequence length="118" mass="13315">MEQKRVIGFGLRRKPEIGKSRIGLLVRWVPVLRIRRIAHHCVHIERTIGFRRAGFVKIRPIRLQCVAVARDDVGGEDSPHHQVHAGEVVGVFLQLLGKILDVVRIVHVAGDRVADVDQ</sequence>
<protein>
    <submittedName>
        <fullName evidence="1">Uncharacterized protein</fullName>
    </submittedName>
</protein>
<organism evidence="1">
    <name type="scientific">bioreactor metagenome</name>
    <dbReference type="NCBI Taxonomy" id="1076179"/>
    <lineage>
        <taxon>unclassified sequences</taxon>
        <taxon>metagenomes</taxon>
        <taxon>ecological metagenomes</taxon>
    </lineage>
</organism>
<comment type="caution">
    <text evidence="1">The sequence shown here is derived from an EMBL/GenBank/DDBJ whole genome shotgun (WGS) entry which is preliminary data.</text>
</comment>
<accession>A0A645CFI7</accession>
<reference evidence="1" key="1">
    <citation type="submission" date="2019-08" db="EMBL/GenBank/DDBJ databases">
        <authorList>
            <person name="Kucharzyk K."/>
            <person name="Murdoch R.W."/>
            <person name="Higgins S."/>
            <person name="Loffler F."/>
        </authorList>
    </citation>
    <scope>NUCLEOTIDE SEQUENCE</scope>
</reference>
<proteinExistence type="predicted"/>
<evidence type="ECO:0000313" key="1">
    <source>
        <dbReference type="EMBL" id="MPM75746.1"/>
    </source>
</evidence>
<dbReference type="EMBL" id="VSSQ01026832">
    <property type="protein sequence ID" value="MPM75746.1"/>
    <property type="molecule type" value="Genomic_DNA"/>
</dbReference>